<sequence length="65" mass="7533">MPNWENLSANCKLHPNTHIEFSMLTNFTVHSVFLKTKLGIFSLIVKSRHTNVIWNFRVDFGKKSG</sequence>
<comment type="caution">
    <text evidence="1">The sequence shown here is derived from an EMBL/GenBank/DDBJ whole genome shotgun (WGS) entry which is preliminary data.</text>
</comment>
<dbReference type="EMBL" id="NSIT01000404">
    <property type="protein sequence ID" value="PJE77733.1"/>
    <property type="molecule type" value="Genomic_DNA"/>
</dbReference>
<organism evidence="1">
    <name type="scientific">invertebrate metagenome</name>
    <dbReference type="NCBI Taxonomy" id="1711999"/>
    <lineage>
        <taxon>unclassified sequences</taxon>
        <taxon>metagenomes</taxon>
        <taxon>organismal metagenomes</taxon>
    </lineage>
</organism>
<dbReference type="AlphaFoldDB" id="A0A2H9T3C6"/>
<protein>
    <submittedName>
        <fullName evidence="1">Uncharacterized protein</fullName>
    </submittedName>
</protein>
<gene>
    <name evidence="1" type="ORF">CI610_03340</name>
</gene>
<accession>A0A2H9T3C6</accession>
<proteinExistence type="predicted"/>
<reference evidence="1" key="1">
    <citation type="journal article" date="2017" name="Appl. Environ. Microbiol.">
        <title>Molecular characterization of an Endozoicomonas-like organism causing infection in king scallop Pecten maximus L.</title>
        <authorList>
            <person name="Cano I."/>
            <person name="van Aerle R."/>
            <person name="Ross S."/>
            <person name="Verner-Jeffreys D.W."/>
            <person name="Paley R.K."/>
            <person name="Rimmer G."/>
            <person name="Ryder D."/>
            <person name="Hooper P."/>
            <person name="Stone D."/>
            <person name="Feist S.W."/>
        </authorList>
    </citation>
    <scope>NUCLEOTIDE SEQUENCE</scope>
</reference>
<evidence type="ECO:0000313" key="1">
    <source>
        <dbReference type="EMBL" id="PJE77733.1"/>
    </source>
</evidence>
<name>A0A2H9T3C6_9ZZZZ</name>